<keyword evidence="13" id="KW-0407">Ion channel</keyword>
<feature type="transmembrane region" description="Helical" evidence="14">
    <location>
        <begin position="113"/>
        <end position="131"/>
    </location>
</feature>
<accession>A0A0S4KJL9</accession>
<feature type="transmembrane region" description="Helical" evidence="14">
    <location>
        <begin position="659"/>
        <end position="684"/>
    </location>
</feature>
<evidence type="ECO:0000256" key="12">
    <source>
        <dbReference type="ARBA" id="ARBA00023180"/>
    </source>
</evidence>
<proteinExistence type="predicted"/>
<dbReference type="Gene3D" id="1.10.287.70">
    <property type="match status" value="3"/>
</dbReference>
<feature type="domain" description="Ion transport" evidence="15">
    <location>
        <begin position="545"/>
        <end position="779"/>
    </location>
</feature>
<comment type="subcellular location">
    <subcellularLocation>
        <location evidence="1">Membrane</location>
        <topology evidence="1">Multi-pass membrane protein</topology>
    </subcellularLocation>
</comment>
<dbReference type="EMBL" id="CYKH01000042">
    <property type="protein sequence ID" value="CUI11031.1"/>
    <property type="molecule type" value="Genomic_DNA"/>
</dbReference>
<keyword evidence="10" id="KW-0406">Ion transport</keyword>
<evidence type="ECO:0000256" key="1">
    <source>
        <dbReference type="ARBA" id="ARBA00004141"/>
    </source>
</evidence>
<evidence type="ECO:0000256" key="13">
    <source>
        <dbReference type="ARBA" id="ARBA00023303"/>
    </source>
</evidence>
<dbReference type="VEuPathDB" id="TriTrypDB:BSAL_50445"/>
<keyword evidence="2" id="KW-0813">Transport</keyword>
<feature type="transmembrane region" description="Helical" evidence="14">
    <location>
        <begin position="747"/>
        <end position="770"/>
    </location>
</feature>
<evidence type="ECO:0000259" key="15">
    <source>
        <dbReference type="Pfam" id="PF00520"/>
    </source>
</evidence>
<evidence type="ECO:0000256" key="7">
    <source>
        <dbReference type="ARBA" id="ARBA00022837"/>
    </source>
</evidence>
<reference evidence="17" key="1">
    <citation type="submission" date="2015-09" db="EMBL/GenBank/DDBJ databases">
        <authorList>
            <consortium name="Pathogen Informatics"/>
        </authorList>
    </citation>
    <scope>NUCLEOTIDE SEQUENCE [LARGE SCALE GENOMIC DNA]</scope>
    <source>
        <strain evidence="17">Lake Konstanz</strain>
    </source>
</reference>
<keyword evidence="12" id="KW-0325">Glycoprotein</keyword>
<dbReference type="GO" id="GO:0098703">
    <property type="term" value="P:calcium ion import across plasma membrane"/>
    <property type="evidence" value="ECO:0007669"/>
    <property type="project" value="TreeGrafter"/>
</dbReference>
<feature type="transmembrane region" description="Helical" evidence="14">
    <location>
        <begin position="1032"/>
        <end position="1054"/>
    </location>
</feature>
<evidence type="ECO:0000256" key="10">
    <source>
        <dbReference type="ARBA" id="ARBA00023065"/>
    </source>
</evidence>
<dbReference type="InterPro" id="IPR005821">
    <property type="entry name" value="Ion_trans_dom"/>
</dbReference>
<dbReference type="InterPro" id="IPR027359">
    <property type="entry name" value="Volt_channel_dom_sf"/>
</dbReference>
<feature type="transmembrane region" description="Helical" evidence="14">
    <location>
        <begin position="974"/>
        <end position="997"/>
    </location>
</feature>
<evidence type="ECO:0000313" key="17">
    <source>
        <dbReference type="Proteomes" id="UP000051952"/>
    </source>
</evidence>
<evidence type="ECO:0000256" key="8">
    <source>
        <dbReference type="ARBA" id="ARBA00022882"/>
    </source>
</evidence>
<dbReference type="PANTHER" id="PTHR45628:SF7">
    <property type="entry name" value="VOLTAGE-DEPENDENT CALCIUM CHANNEL TYPE A SUBUNIT ALPHA-1"/>
    <property type="match status" value="1"/>
</dbReference>
<organism evidence="16 17">
    <name type="scientific">Bodo saltans</name>
    <name type="common">Flagellated protozoan</name>
    <dbReference type="NCBI Taxonomy" id="75058"/>
    <lineage>
        <taxon>Eukaryota</taxon>
        <taxon>Discoba</taxon>
        <taxon>Euglenozoa</taxon>
        <taxon>Kinetoplastea</taxon>
        <taxon>Metakinetoplastina</taxon>
        <taxon>Eubodonida</taxon>
        <taxon>Bodonidae</taxon>
        <taxon>Bodo</taxon>
    </lineage>
</organism>
<keyword evidence="11 14" id="KW-0472">Membrane</keyword>
<evidence type="ECO:0000256" key="4">
    <source>
        <dbReference type="ARBA" id="ARBA00022673"/>
    </source>
</evidence>
<evidence type="ECO:0000256" key="2">
    <source>
        <dbReference type="ARBA" id="ARBA00022448"/>
    </source>
</evidence>
<feature type="non-terminal residue" evidence="16">
    <location>
        <position position="1148"/>
    </location>
</feature>
<keyword evidence="3" id="KW-0109">Calcium transport</keyword>
<keyword evidence="8" id="KW-0851">Voltage-gated channel</keyword>
<feature type="transmembrane region" description="Helical" evidence="14">
    <location>
        <begin position="365"/>
        <end position="387"/>
    </location>
</feature>
<protein>
    <submittedName>
        <fullName evidence="16">Voltage-gated calcium channel protein, putative</fullName>
    </submittedName>
</protein>
<keyword evidence="7" id="KW-0106">Calcium</keyword>
<keyword evidence="4" id="KW-0107">Calcium channel</keyword>
<sequence>MFYVFFSSCIYIQRREGLKYSHHMSLLELVQLPSPSNSNCGNQPDGYELSAIANTGVMMEDHAGTSEDEAMDFTGFHLTRHELAALDAPTSLFILSGDNILRLRMLQVIRSRIFQNIVLGCIILNSLLLGADWPSYINPPAFATFLQVADLFFTAVFTLEIVVKVIALGFILHDGSFMRVGWNVMDLVIVAFSLVQLILGNRALSGVRAVRVFRPLRSISRIPRLKQLVGGLIKGLPQVLDNLILFVFVIVLFAMAGVQLFMDSLSMRCYVNAFVNSSSYAAVFPTPFLIQNESTTCGGTYSCKLLSTDIVASQSCSVNRPVYTKADMNYDSFFSACMLVLKIIVNDNWPDDLDALTNSSGYVAVVFFVLAVSIGTWYCINLFLAILTSAYASKEDEVGDELLTKRDRGVQADSCQQEVLLREIDRIEQNVTDAGAFASHFGTFDFHPEAVTEFRQQLLVGAIELSHAKRTKGGALRFGGHQGFSYLDVFHDDSRVCEALQEVVERPITPDTDSDDDTDEAHIASSKLDDERAQWRKNLSAFVSHPLWDGLIMLVTVVNVGALSIDYYGISDYLSMILNVTSLVCTGMFGLDILLKMVAFGPLTYLKLGMNRLDLALVIVSIPDIIASGGESSAFSAIRVFRLFRLIRLLRSIKAMQTLLLCVIHSLTSAALLSMLLLLFLYIYSILGMQLFGLAYNNPQTNVNVRDSFGTLWEAALGCFIVVTGDNWTDRIFLNNPTSVADTLQNVLFFVSLFVIGNYVFLNLFVAILLDSLSEMMEKVEQTELVMPNLVLPTISNAHRLLGLPSASPLVVKQTDSEYELQENDDKELLHRAQSRKGFHDQLVEEDGMLLHVVKALGQHFFGDRGVVVAGNALFIFPADSVFRKFMVRAVSCNAFQTVIDIVLVINVVAIAMQSPLLDTVTASRLDNLNNFLTWFFVAEMSVKVIAFGVWWPEGELKKHMVTTDGCEWKVYPAYLRIGWNVVDFIVVVASVLAQVFSQAKILRAFRTIRLIHRIPPMRTVVLSLIQAVPQVLNAFGLVIFLFVVFTIMGVQFFKGKFYQCNDPSVQMMANCTGYFDYTVQGAFDSYNMTMARSWNQLDYHFDNFGASMTSVFVISVGDGWSNIMYNAMDTTTVGGGLSYYNAPQYAL</sequence>
<dbReference type="Proteomes" id="UP000051952">
    <property type="component" value="Unassembled WGS sequence"/>
</dbReference>
<feature type="transmembrane region" description="Helical" evidence="14">
    <location>
        <begin position="184"/>
        <end position="204"/>
    </location>
</feature>
<evidence type="ECO:0000256" key="9">
    <source>
        <dbReference type="ARBA" id="ARBA00022989"/>
    </source>
</evidence>
<dbReference type="OrthoDB" id="431720at2759"/>
<dbReference type="GO" id="GO:0008331">
    <property type="term" value="F:high voltage-gated calcium channel activity"/>
    <property type="evidence" value="ECO:0007669"/>
    <property type="project" value="TreeGrafter"/>
</dbReference>
<name>A0A0S4KJL9_BODSA</name>
<feature type="transmembrane region" description="Helical" evidence="14">
    <location>
        <begin position="573"/>
        <end position="595"/>
    </location>
</feature>
<feature type="transmembrane region" description="Helical" evidence="14">
    <location>
        <begin position="243"/>
        <end position="262"/>
    </location>
</feature>
<evidence type="ECO:0000256" key="6">
    <source>
        <dbReference type="ARBA" id="ARBA00022737"/>
    </source>
</evidence>
<dbReference type="FunFam" id="1.20.120.350:FF:000009">
    <property type="entry name" value="Voltage-dependent T-type calcium channel subunit alpha"/>
    <property type="match status" value="1"/>
</dbReference>
<keyword evidence="17" id="KW-1185">Reference proteome</keyword>
<feature type="transmembrane region" description="Helical" evidence="14">
    <location>
        <begin position="932"/>
        <end position="953"/>
    </location>
</feature>
<feature type="transmembrane region" description="Helical" evidence="14">
    <location>
        <begin position="151"/>
        <end position="172"/>
    </location>
</feature>
<keyword evidence="5 14" id="KW-0812">Transmembrane</keyword>
<evidence type="ECO:0000256" key="5">
    <source>
        <dbReference type="ARBA" id="ARBA00022692"/>
    </source>
</evidence>
<feature type="domain" description="Ion transport" evidence="15">
    <location>
        <begin position="895"/>
        <end position="1132"/>
    </location>
</feature>
<dbReference type="AlphaFoldDB" id="A0A0S4KJL9"/>
<dbReference type="Gene3D" id="1.20.120.350">
    <property type="entry name" value="Voltage-gated potassium channels. Chain C"/>
    <property type="match status" value="3"/>
</dbReference>
<dbReference type="Pfam" id="PF00520">
    <property type="entry name" value="Ion_trans"/>
    <property type="match status" value="3"/>
</dbReference>
<keyword evidence="9 14" id="KW-1133">Transmembrane helix</keyword>
<gene>
    <name evidence="16" type="ORF">BSAL_50445</name>
</gene>
<evidence type="ECO:0000256" key="3">
    <source>
        <dbReference type="ARBA" id="ARBA00022568"/>
    </source>
</evidence>
<dbReference type="GO" id="GO:0005891">
    <property type="term" value="C:voltage-gated calcium channel complex"/>
    <property type="evidence" value="ECO:0007669"/>
    <property type="project" value="TreeGrafter"/>
</dbReference>
<evidence type="ECO:0000256" key="14">
    <source>
        <dbReference type="SAM" id="Phobius"/>
    </source>
</evidence>
<dbReference type="PANTHER" id="PTHR45628">
    <property type="entry name" value="VOLTAGE-DEPENDENT CALCIUM CHANNEL TYPE A SUBUNIT ALPHA-1"/>
    <property type="match status" value="1"/>
</dbReference>
<evidence type="ECO:0000256" key="11">
    <source>
        <dbReference type="ARBA" id="ARBA00023136"/>
    </source>
</evidence>
<feature type="domain" description="Ion transport" evidence="15">
    <location>
        <begin position="112"/>
        <end position="396"/>
    </location>
</feature>
<keyword evidence="6" id="KW-0677">Repeat</keyword>
<dbReference type="SUPFAM" id="SSF81324">
    <property type="entry name" value="Voltage-gated potassium channels"/>
    <property type="match status" value="3"/>
</dbReference>
<feature type="transmembrane region" description="Helical" evidence="14">
    <location>
        <begin position="891"/>
        <end position="912"/>
    </location>
</feature>
<dbReference type="InterPro" id="IPR050599">
    <property type="entry name" value="VDCC_alpha-1_subunit"/>
</dbReference>
<dbReference type="OMA" id="NPIRMAP"/>
<evidence type="ECO:0000313" key="16">
    <source>
        <dbReference type="EMBL" id="CUI11031.1"/>
    </source>
</evidence>